<organism evidence="1 2">
    <name type="scientific">Dioscorea alata</name>
    <name type="common">Purple yam</name>
    <dbReference type="NCBI Taxonomy" id="55571"/>
    <lineage>
        <taxon>Eukaryota</taxon>
        <taxon>Viridiplantae</taxon>
        <taxon>Streptophyta</taxon>
        <taxon>Embryophyta</taxon>
        <taxon>Tracheophyta</taxon>
        <taxon>Spermatophyta</taxon>
        <taxon>Magnoliopsida</taxon>
        <taxon>Liliopsida</taxon>
        <taxon>Dioscoreales</taxon>
        <taxon>Dioscoreaceae</taxon>
        <taxon>Dioscorea</taxon>
    </lineage>
</organism>
<proteinExistence type="predicted"/>
<dbReference type="Proteomes" id="UP000827976">
    <property type="component" value="Chromosome 7"/>
</dbReference>
<protein>
    <submittedName>
        <fullName evidence="1">Bifunctional inhibitor/lipid-transfer protein/seed storage 2S albumin protein</fullName>
    </submittedName>
</protein>
<keyword evidence="2" id="KW-1185">Reference proteome</keyword>
<accession>A0ACB7VS87</accession>
<reference evidence="2" key="1">
    <citation type="journal article" date="2022" name="Nat. Commun.">
        <title>Chromosome evolution and the genetic basis of agronomically important traits in greater yam.</title>
        <authorList>
            <person name="Bredeson J.V."/>
            <person name="Lyons J.B."/>
            <person name="Oniyinde I.O."/>
            <person name="Okereke N.R."/>
            <person name="Kolade O."/>
            <person name="Nnabue I."/>
            <person name="Nwadili C.O."/>
            <person name="Hribova E."/>
            <person name="Parker M."/>
            <person name="Nwogha J."/>
            <person name="Shu S."/>
            <person name="Carlson J."/>
            <person name="Kariba R."/>
            <person name="Muthemba S."/>
            <person name="Knop K."/>
            <person name="Barton G.J."/>
            <person name="Sherwood A.V."/>
            <person name="Lopez-Montes A."/>
            <person name="Asiedu R."/>
            <person name="Jamnadass R."/>
            <person name="Muchugi A."/>
            <person name="Goodstein D."/>
            <person name="Egesi C.N."/>
            <person name="Featherston J."/>
            <person name="Asfaw A."/>
            <person name="Simpson G.G."/>
            <person name="Dolezel J."/>
            <person name="Hendre P.S."/>
            <person name="Van Deynze A."/>
            <person name="Kumar P.L."/>
            <person name="Obidiegwu J.E."/>
            <person name="Bhattacharjee R."/>
            <person name="Rokhsar D.S."/>
        </authorList>
    </citation>
    <scope>NUCLEOTIDE SEQUENCE [LARGE SCALE GENOMIC DNA]</scope>
    <source>
        <strain evidence="2">cv. TDa95/00328</strain>
    </source>
</reference>
<name>A0ACB7VS87_DIOAL</name>
<evidence type="ECO:0000313" key="2">
    <source>
        <dbReference type="Proteomes" id="UP000827976"/>
    </source>
</evidence>
<gene>
    <name evidence="1" type="ORF">IHE45_07G089600</name>
</gene>
<dbReference type="EMBL" id="CM037017">
    <property type="protein sequence ID" value="KAH7677518.1"/>
    <property type="molecule type" value="Genomic_DNA"/>
</dbReference>
<comment type="caution">
    <text evidence="1">The sequence shown here is derived from an EMBL/GenBank/DDBJ whole genome shotgun (WGS) entry which is preliminary data.</text>
</comment>
<evidence type="ECO:0000313" key="1">
    <source>
        <dbReference type="EMBL" id="KAH7677518.1"/>
    </source>
</evidence>
<sequence>MAIKLHSLALFSLISLSLIFTSKAQFLSSSPLLAPSPAAKPVPVPAMEPVLPPPATVPVLSPAAAPYFEPAAAPADPCMDAYLNMTDCLTYVEAGSNVTVPDKGCCPAFASLVSNQPQCLCHILGSGDVIGFKIDTTKALTLPTACRVETPSVSLCALFGIPIPSPMSSPGPASGGQLAPGSSSEIGSNPTSGPTPSGSKRNEANFKASFIGLLLGAIFIFLY</sequence>